<accession>A0AAD2HW56</accession>
<evidence type="ECO:0000313" key="2">
    <source>
        <dbReference type="EMBL" id="CAK5283251.1"/>
    </source>
</evidence>
<reference evidence="2" key="1">
    <citation type="submission" date="2023-11" db="EMBL/GenBank/DDBJ databases">
        <authorList>
            <person name="De Vega J J."/>
            <person name="De Vega J J."/>
        </authorList>
    </citation>
    <scope>NUCLEOTIDE SEQUENCE</scope>
</reference>
<keyword evidence="3" id="KW-1185">Reference proteome</keyword>
<evidence type="ECO:0000256" key="1">
    <source>
        <dbReference type="SAM" id="SignalP"/>
    </source>
</evidence>
<comment type="caution">
    <text evidence="2">The sequence shown here is derived from an EMBL/GenBank/DDBJ whole genome shotgun (WGS) entry which is preliminary data.</text>
</comment>
<dbReference type="EMBL" id="CAVNYO010000466">
    <property type="protein sequence ID" value="CAK5283251.1"/>
    <property type="molecule type" value="Genomic_DNA"/>
</dbReference>
<name>A0AAD2HW56_9AGAR</name>
<sequence>MKTFTPILATLSGLCAVAAGTRDARRGPCSAGLSAGFVHNEFAYVAPLSRFTDLAGSFFHGEWFGGNDTTFTHTSGTDNVPGATRSGVFASDDPHLRYAANFTETLTHYAFRPGSFLHMSFRAVVSIGSLDAGTLHQDTYSETVRFESVCAGHATYITFLARTCAQSQSGAYDFAYGTHLAAALGLKATVGAAIMPGDCPVFTPYEDEECDGEDEQP</sequence>
<dbReference type="Proteomes" id="UP001295794">
    <property type="component" value="Unassembled WGS sequence"/>
</dbReference>
<evidence type="ECO:0000313" key="3">
    <source>
        <dbReference type="Proteomes" id="UP001295794"/>
    </source>
</evidence>
<organism evidence="2 3">
    <name type="scientific">Mycena citricolor</name>
    <dbReference type="NCBI Taxonomy" id="2018698"/>
    <lineage>
        <taxon>Eukaryota</taxon>
        <taxon>Fungi</taxon>
        <taxon>Dikarya</taxon>
        <taxon>Basidiomycota</taxon>
        <taxon>Agaricomycotina</taxon>
        <taxon>Agaricomycetes</taxon>
        <taxon>Agaricomycetidae</taxon>
        <taxon>Agaricales</taxon>
        <taxon>Marasmiineae</taxon>
        <taxon>Mycenaceae</taxon>
        <taxon>Mycena</taxon>
    </lineage>
</organism>
<feature type="signal peptide" evidence="1">
    <location>
        <begin position="1"/>
        <end position="20"/>
    </location>
</feature>
<gene>
    <name evidence="2" type="ORF">MYCIT1_LOCUS35652</name>
</gene>
<feature type="chain" id="PRO_5042239465" evidence="1">
    <location>
        <begin position="21"/>
        <end position="217"/>
    </location>
</feature>
<protein>
    <submittedName>
        <fullName evidence="2">Uncharacterized protein</fullName>
    </submittedName>
</protein>
<dbReference type="AlphaFoldDB" id="A0AAD2HW56"/>
<keyword evidence="1" id="KW-0732">Signal</keyword>
<proteinExistence type="predicted"/>